<protein>
    <submittedName>
        <fullName evidence="7">Zn finger protein</fullName>
    </submittedName>
</protein>
<evidence type="ECO:0000256" key="4">
    <source>
        <dbReference type="PROSITE-ProRule" id="PRU00091"/>
    </source>
</evidence>
<dbReference type="SMART" id="SM00064">
    <property type="entry name" value="FYVE"/>
    <property type="match status" value="1"/>
</dbReference>
<feature type="compositionally biased region" description="Low complexity" evidence="5">
    <location>
        <begin position="22"/>
        <end position="37"/>
    </location>
</feature>
<evidence type="ECO:0000256" key="3">
    <source>
        <dbReference type="ARBA" id="ARBA00022833"/>
    </source>
</evidence>
<dbReference type="CDD" id="cd15760">
    <property type="entry name" value="FYVE_scVPS27p_like"/>
    <property type="match status" value="1"/>
</dbReference>
<dbReference type="EMBL" id="JAXLQG010000018">
    <property type="protein sequence ID" value="KAK5531008.1"/>
    <property type="molecule type" value="Genomic_DNA"/>
</dbReference>
<dbReference type="SUPFAM" id="SSF57903">
    <property type="entry name" value="FYVE/PHD zinc finger"/>
    <property type="match status" value="1"/>
</dbReference>
<evidence type="ECO:0000256" key="2">
    <source>
        <dbReference type="ARBA" id="ARBA00022771"/>
    </source>
</evidence>
<evidence type="ECO:0000256" key="5">
    <source>
        <dbReference type="SAM" id="MobiDB-lite"/>
    </source>
</evidence>
<dbReference type="PANTHER" id="PTHR23164">
    <property type="entry name" value="EARLY ENDOSOME ANTIGEN 1"/>
    <property type="match status" value="1"/>
</dbReference>
<keyword evidence="8" id="KW-1185">Reference proteome</keyword>
<dbReference type="PANTHER" id="PTHR23164:SF30">
    <property type="entry name" value="EARLY ENDOSOME ANTIGEN 1"/>
    <property type="match status" value="1"/>
</dbReference>
<feature type="compositionally biased region" description="Polar residues" evidence="5">
    <location>
        <begin position="91"/>
        <end position="107"/>
    </location>
</feature>
<comment type="caution">
    <text evidence="7">The sequence shown here is derived from an EMBL/GenBank/DDBJ whole genome shotgun (WGS) entry which is preliminary data.</text>
</comment>
<dbReference type="Proteomes" id="UP001345827">
    <property type="component" value="Unassembled WGS sequence"/>
</dbReference>
<evidence type="ECO:0000313" key="7">
    <source>
        <dbReference type="EMBL" id="KAK5531008.1"/>
    </source>
</evidence>
<evidence type="ECO:0000313" key="8">
    <source>
        <dbReference type="Proteomes" id="UP001345827"/>
    </source>
</evidence>
<dbReference type="InterPro" id="IPR000306">
    <property type="entry name" value="Znf_FYVE"/>
</dbReference>
<evidence type="ECO:0000256" key="1">
    <source>
        <dbReference type="ARBA" id="ARBA00022723"/>
    </source>
</evidence>
<organism evidence="7 8">
    <name type="scientific">Vermiconidia calcicola</name>
    <dbReference type="NCBI Taxonomy" id="1690605"/>
    <lineage>
        <taxon>Eukaryota</taxon>
        <taxon>Fungi</taxon>
        <taxon>Dikarya</taxon>
        <taxon>Ascomycota</taxon>
        <taxon>Pezizomycotina</taxon>
        <taxon>Dothideomycetes</taxon>
        <taxon>Dothideomycetidae</taxon>
        <taxon>Mycosphaerellales</taxon>
        <taxon>Extremaceae</taxon>
        <taxon>Vermiconidia</taxon>
    </lineage>
</organism>
<keyword evidence="2 4" id="KW-0863">Zinc-finger</keyword>
<feature type="compositionally biased region" description="Low complexity" evidence="5">
    <location>
        <begin position="215"/>
        <end position="229"/>
    </location>
</feature>
<feature type="region of interest" description="Disordered" evidence="5">
    <location>
        <begin position="72"/>
        <end position="107"/>
    </location>
</feature>
<sequence>MTANYSTQTCTIPQTQQNHFFASQQPSPASSASPNSPRMQDDLQQHAPNPYKQLRPLKSPLYVPAALRPTEHFYTPSPMTPPKSLHESLDTLDTSETQTGSPEQQQHLDLESYDPDWIQEADLGEVTGPPTKDHWKPDQASPTCDSPECRSTFNLFVRKHHCRHCGHIFCSSHTPFIIPLDQYAKFHPDGVPSRACETCHRQYQRWDTARSIQRKNSQNSKDDSNNGSGPPTPLAGPAGHRRILSGGLRGGTPTAEVANSVPKDWHWSTF</sequence>
<feature type="region of interest" description="Disordered" evidence="5">
    <location>
        <begin position="1"/>
        <end position="57"/>
    </location>
</feature>
<feature type="domain" description="FYVE-type" evidence="6">
    <location>
        <begin position="149"/>
        <end position="204"/>
    </location>
</feature>
<accession>A0AAV9PYD8</accession>
<feature type="region of interest" description="Disordered" evidence="5">
    <location>
        <begin position="207"/>
        <end position="270"/>
    </location>
</feature>
<reference evidence="7 8" key="1">
    <citation type="submission" date="2023-06" db="EMBL/GenBank/DDBJ databases">
        <title>Black Yeasts Isolated from many extreme environments.</title>
        <authorList>
            <person name="Coleine C."/>
            <person name="Stajich J.E."/>
            <person name="Selbmann L."/>
        </authorList>
    </citation>
    <scope>NUCLEOTIDE SEQUENCE [LARGE SCALE GENOMIC DNA]</scope>
    <source>
        <strain evidence="7 8">CCFEE 5887</strain>
    </source>
</reference>
<dbReference type="Pfam" id="PF01363">
    <property type="entry name" value="FYVE"/>
    <property type="match status" value="1"/>
</dbReference>
<evidence type="ECO:0000259" key="6">
    <source>
        <dbReference type="PROSITE" id="PS50178"/>
    </source>
</evidence>
<dbReference type="Gene3D" id="3.30.40.10">
    <property type="entry name" value="Zinc/RING finger domain, C3HC4 (zinc finger)"/>
    <property type="match status" value="1"/>
</dbReference>
<proteinExistence type="predicted"/>
<dbReference type="InterPro" id="IPR011011">
    <property type="entry name" value="Znf_FYVE_PHD"/>
</dbReference>
<dbReference type="GO" id="GO:0008270">
    <property type="term" value="F:zinc ion binding"/>
    <property type="evidence" value="ECO:0007669"/>
    <property type="project" value="UniProtKB-KW"/>
</dbReference>
<dbReference type="AlphaFoldDB" id="A0AAV9PYD8"/>
<keyword evidence="3" id="KW-0862">Zinc</keyword>
<dbReference type="InterPro" id="IPR013083">
    <property type="entry name" value="Znf_RING/FYVE/PHD"/>
</dbReference>
<keyword evidence="1" id="KW-0479">Metal-binding</keyword>
<feature type="compositionally biased region" description="Polar residues" evidence="5">
    <location>
        <begin position="1"/>
        <end position="21"/>
    </location>
</feature>
<name>A0AAV9PYD8_9PEZI</name>
<gene>
    <name evidence="7" type="primary">PIB2</name>
    <name evidence="7" type="ORF">LTR25_008865</name>
</gene>
<dbReference type="InterPro" id="IPR017455">
    <property type="entry name" value="Znf_FYVE-rel"/>
</dbReference>
<dbReference type="PROSITE" id="PS50178">
    <property type="entry name" value="ZF_FYVE"/>
    <property type="match status" value="1"/>
</dbReference>